<sequence>MFLRYFILFFVVWYSLISANFHGNQEVTIRKEKLPKRSKILSRYGRAVLSRYGKRSKHHMYEYYKKRQNFYPIYENYEKINME</sequence>
<protein>
    <submittedName>
        <fullName evidence="3">Uncharacterized protein</fullName>
    </submittedName>
</protein>
<dbReference type="AlphaFoldDB" id="A0A0K0F8K0"/>
<evidence type="ECO:0000313" key="2">
    <source>
        <dbReference type="Proteomes" id="UP000035680"/>
    </source>
</evidence>
<accession>A0A0K0F8K0</accession>
<reference evidence="2" key="1">
    <citation type="submission" date="2014-07" db="EMBL/GenBank/DDBJ databases">
        <authorList>
            <person name="Martin A.A"/>
            <person name="De Silva N."/>
        </authorList>
    </citation>
    <scope>NUCLEOTIDE SEQUENCE</scope>
</reference>
<keyword evidence="2" id="KW-1185">Reference proteome</keyword>
<name>A0A0K0F8K0_STRVS</name>
<dbReference type="WBParaSite" id="SVE_0514900.1">
    <property type="protein sequence ID" value="SVE_0514900.1"/>
    <property type="gene ID" value="SVE_0514900"/>
</dbReference>
<keyword evidence="1" id="KW-0732">Signal</keyword>
<feature type="signal peptide" evidence="1">
    <location>
        <begin position="1"/>
        <end position="19"/>
    </location>
</feature>
<organism evidence="2 3">
    <name type="scientific">Strongyloides venezuelensis</name>
    <name type="common">Threadworm</name>
    <dbReference type="NCBI Taxonomy" id="75913"/>
    <lineage>
        <taxon>Eukaryota</taxon>
        <taxon>Metazoa</taxon>
        <taxon>Ecdysozoa</taxon>
        <taxon>Nematoda</taxon>
        <taxon>Chromadorea</taxon>
        <taxon>Rhabditida</taxon>
        <taxon>Tylenchina</taxon>
        <taxon>Panagrolaimomorpha</taxon>
        <taxon>Strongyloidoidea</taxon>
        <taxon>Strongyloididae</taxon>
        <taxon>Strongyloides</taxon>
    </lineage>
</organism>
<feature type="chain" id="PRO_5005329316" evidence="1">
    <location>
        <begin position="20"/>
        <end position="83"/>
    </location>
</feature>
<evidence type="ECO:0000256" key="1">
    <source>
        <dbReference type="SAM" id="SignalP"/>
    </source>
</evidence>
<proteinExistence type="predicted"/>
<evidence type="ECO:0000313" key="3">
    <source>
        <dbReference type="WBParaSite" id="SVE_0514900.1"/>
    </source>
</evidence>
<dbReference type="Proteomes" id="UP000035680">
    <property type="component" value="Unassembled WGS sequence"/>
</dbReference>
<reference evidence="3" key="2">
    <citation type="submission" date="2015-08" db="UniProtKB">
        <authorList>
            <consortium name="WormBaseParasite"/>
        </authorList>
    </citation>
    <scope>IDENTIFICATION</scope>
</reference>